<protein>
    <submittedName>
        <fullName evidence="1">Uncharacterized protein</fullName>
    </submittedName>
</protein>
<proteinExistence type="predicted"/>
<comment type="caution">
    <text evidence="1">The sequence shown here is derived from an EMBL/GenBank/DDBJ whole genome shotgun (WGS) entry which is preliminary data.</text>
</comment>
<sequence>WACCLCFAGKSHHRALSHAREEGSDSRRLNTRLSLDVCPSELHSRDGEERSGIVYAPQIQTNPQTKPFVKKCEENEKRSVLLLGGHHLLHLD</sequence>
<evidence type="ECO:0000313" key="2">
    <source>
        <dbReference type="Proteomes" id="UP000727407"/>
    </source>
</evidence>
<name>A0A8J4UI27_CLAMG</name>
<dbReference type="EMBL" id="QNUK01000130">
    <property type="protein sequence ID" value="KAF5900654.1"/>
    <property type="molecule type" value="Genomic_DNA"/>
</dbReference>
<feature type="non-terminal residue" evidence="1">
    <location>
        <position position="92"/>
    </location>
</feature>
<dbReference type="Proteomes" id="UP000727407">
    <property type="component" value="Unassembled WGS sequence"/>
</dbReference>
<keyword evidence="2" id="KW-1185">Reference proteome</keyword>
<reference evidence="1" key="1">
    <citation type="submission" date="2020-07" db="EMBL/GenBank/DDBJ databases">
        <title>Clarias magur genome sequencing, assembly and annotation.</title>
        <authorList>
            <person name="Kushwaha B."/>
            <person name="Kumar R."/>
            <person name="Das P."/>
            <person name="Joshi C.G."/>
            <person name="Kumar D."/>
            <person name="Nagpure N.S."/>
            <person name="Pandey M."/>
            <person name="Agarwal S."/>
            <person name="Srivastava S."/>
            <person name="Singh M."/>
            <person name="Sahoo L."/>
            <person name="Jayasankar P."/>
            <person name="Meher P.K."/>
            <person name="Koringa P.G."/>
            <person name="Iquebal M.A."/>
            <person name="Das S.P."/>
            <person name="Bit A."/>
            <person name="Patnaik S."/>
            <person name="Patel N."/>
            <person name="Shah T.M."/>
            <person name="Hinsu A."/>
            <person name="Jena J.K."/>
        </authorList>
    </citation>
    <scope>NUCLEOTIDE SEQUENCE</scope>
    <source>
        <strain evidence="1">CIFAMagur01</strain>
        <tissue evidence="1">Testis</tissue>
    </source>
</reference>
<gene>
    <name evidence="1" type="ORF">DAT39_009644</name>
</gene>
<feature type="non-terminal residue" evidence="1">
    <location>
        <position position="1"/>
    </location>
</feature>
<evidence type="ECO:0000313" key="1">
    <source>
        <dbReference type="EMBL" id="KAF5900654.1"/>
    </source>
</evidence>
<dbReference type="AlphaFoldDB" id="A0A8J4UI27"/>
<organism evidence="1 2">
    <name type="scientific">Clarias magur</name>
    <name type="common">Asian catfish</name>
    <name type="synonym">Macropteronotus magur</name>
    <dbReference type="NCBI Taxonomy" id="1594786"/>
    <lineage>
        <taxon>Eukaryota</taxon>
        <taxon>Metazoa</taxon>
        <taxon>Chordata</taxon>
        <taxon>Craniata</taxon>
        <taxon>Vertebrata</taxon>
        <taxon>Euteleostomi</taxon>
        <taxon>Actinopterygii</taxon>
        <taxon>Neopterygii</taxon>
        <taxon>Teleostei</taxon>
        <taxon>Ostariophysi</taxon>
        <taxon>Siluriformes</taxon>
        <taxon>Clariidae</taxon>
        <taxon>Clarias</taxon>
    </lineage>
</organism>
<accession>A0A8J4UI27</accession>